<organism evidence="2 3">
    <name type="scientific">Chlamydomonas eustigma</name>
    <dbReference type="NCBI Taxonomy" id="1157962"/>
    <lineage>
        <taxon>Eukaryota</taxon>
        <taxon>Viridiplantae</taxon>
        <taxon>Chlorophyta</taxon>
        <taxon>core chlorophytes</taxon>
        <taxon>Chlorophyceae</taxon>
        <taxon>CS clade</taxon>
        <taxon>Chlamydomonadales</taxon>
        <taxon>Chlamydomonadaceae</taxon>
        <taxon>Chlamydomonas</taxon>
    </lineage>
</organism>
<evidence type="ECO:0000313" key="2">
    <source>
        <dbReference type="EMBL" id="GAX73654.1"/>
    </source>
</evidence>
<feature type="coiled-coil region" evidence="1">
    <location>
        <begin position="369"/>
        <end position="400"/>
    </location>
</feature>
<sequence>MSVNVLRELDELRSMLDTPRKVYAPGSRPESTVQYEAITPSGNSYSYALNSAEKSVDRLGKAIEAAEDEMEAAVRRTNEVHKSQLRQKELELQEQQRLIQGKDRAIESLRETLSATKRTYEGLLSQAEVALSVKEAEAAAAQQDVRRLRDELESTQLRLQQVLQSHTIEVDNLRQQERELQASNRIRSEETVRLATQLRTEREERQSVHHESDTLRRKLELLADELRSLRSASSADKERFESEIEDLNKRLRAERSIRKGCEKWLRAELKSREEYDLLLNAIRETASGRPSRPHIDLDKVRLLADLSASPAAPQARINGASSELQEVEQMLRDLKNSAYASAQLLPAARVSFPEVPNIPSGAGASASPVSALRVEAELARRQLEKDNRELKAELIAARRILQERMGGRVL</sequence>
<accession>A0A250WS31</accession>
<gene>
    <name evidence="2" type="ORF">CEUSTIGMA_g1105.t1</name>
</gene>
<proteinExistence type="predicted"/>
<evidence type="ECO:0000256" key="1">
    <source>
        <dbReference type="SAM" id="Coils"/>
    </source>
</evidence>
<dbReference type="OrthoDB" id="544512at2759"/>
<protein>
    <submittedName>
        <fullName evidence="2">Uncharacterized protein</fullName>
    </submittedName>
</protein>
<feature type="coiled-coil region" evidence="1">
    <location>
        <begin position="49"/>
        <end position="183"/>
    </location>
</feature>
<comment type="caution">
    <text evidence="2">The sequence shown here is derived from an EMBL/GenBank/DDBJ whole genome shotgun (WGS) entry which is preliminary data.</text>
</comment>
<evidence type="ECO:0000313" key="3">
    <source>
        <dbReference type="Proteomes" id="UP000232323"/>
    </source>
</evidence>
<name>A0A250WS31_9CHLO</name>
<dbReference type="EMBL" id="BEGY01000004">
    <property type="protein sequence ID" value="GAX73654.1"/>
    <property type="molecule type" value="Genomic_DNA"/>
</dbReference>
<dbReference type="Proteomes" id="UP000232323">
    <property type="component" value="Unassembled WGS sequence"/>
</dbReference>
<keyword evidence="1" id="KW-0175">Coiled coil</keyword>
<keyword evidence="3" id="KW-1185">Reference proteome</keyword>
<dbReference type="AlphaFoldDB" id="A0A250WS31"/>
<feature type="coiled-coil region" evidence="1">
    <location>
        <begin position="212"/>
        <end position="257"/>
    </location>
</feature>
<reference evidence="2 3" key="1">
    <citation type="submission" date="2017-08" db="EMBL/GenBank/DDBJ databases">
        <title>Acidophilic green algal genome provides insights into adaptation to an acidic environment.</title>
        <authorList>
            <person name="Hirooka S."/>
            <person name="Hirose Y."/>
            <person name="Kanesaki Y."/>
            <person name="Higuchi S."/>
            <person name="Fujiwara T."/>
            <person name="Onuma R."/>
            <person name="Era A."/>
            <person name="Ohbayashi R."/>
            <person name="Uzuka A."/>
            <person name="Nozaki H."/>
            <person name="Yoshikawa H."/>
            <person name="Miyagishima S.Y."/>
        </authorList>
    </citation>
    <scope>NUCLEOTIDE SEQUENCE [LARGE SCALE GENOMIC DNA]</scope>
    <source>
        <strain evidence="2 3">NIES-2499</strain>
    </source>
</reference>
<dbReference type="STRING" id="1157962.A0A250WS31"/>